<dbReference type="PROSITE" id="PS51318">
    <property type="entry name" value="TAT"/>
    <property type="match status" value="1"/>
</dbReference>
<evidence type="ECO:0000313" key="6">
    <source>
        <dbReference type="Proteomes" id="UP000623250"/>
    </source>
</evidence>
<dbReference type="Gene3D" id="3.40.50.2300">
    <property type="match status" value="2"/>
</dbReference>
<evidence type="ECO:0000256" key="1">
    <source>
        <dbReference type="ARBA" id="ARBA00010062"/>
    </source>
</evidence>
<dbReference type="InterPro" id="IPR028081">
    <property type="entry name" value="Leu-bd"/>
</dbReference>
<evidence type="ECO:0000256" key="3">
    <source>
        <dbReference type="ARBA" id="ARBA00022970"/>
    </source>
</evidence>
<reference evidence="5 6" key="1">
    <citation type="submission" date="2020-12" db="EMBL/GenBank/DDBJ databases">
        <title>Revised draft genomes of Rhodomicrobium vannielii ATCC 17100 and Rhodomicrobium udaipurense JA643.</title>
        <authorList>
            <person name="Conners E.M."/>
            <person name="Davenport E.J."/>
            <person name="Bose A."/>
        </authorList>
    </citation>
    <scope>NUCLEOTIDE SEQUENCE [LARGE SCALE GENOMIC DNA]</scope>
    <source>
        <strain evidence="5 6">JA643</strain>
    </source>
</reference>
<dbReference type="SUPFAM" id="SSF53822">
    <property type="entry name" value="Periplasmic binding protein-like I"/>
    <property type="match status" value="1"/>
</dbReference>
<dbReference type="PANTHER" id="PTHR30483:SF6">
    <property type="entry name" value="PERIPLASMIC BINDING PROTEIN OF ABC TRANSPORTER FOR NATURAL AMINO ACIDS"/>
    <property type="match status" value="1"/>
</dbReference>
<dbReference type="EMBL" id="JAEMUK010000018">
    <property type="protein sequence ID" value="MBJ7543844.1"/>
    <property type="molecule type" value="Genomic_DNA"/>
</dbReference>
<dbReference type="Proteomes" id="UP000623250">
    <property type="component" value="Unassembled WGS sequence"/>
</dbReference>
<gene>
    <name evidence="5" type="ORF">JDN41_09750</name>
</gene>
<feature type="domain" description="Leucine-binding protein" evidence="4">
    <location>
        <begin position="33"/>
        <end position="372"/>
    </location>
</feature>
<evidence type="ECO:0000313" key="5">
    <source>
        <dbReference type="EMBL" id="MBJ7543844.1"/>
    </source>
</evidence>
<dbReference type="Pfam" id="PF13458">
    <property type="entry name" value="Peripla_BP_6"/>
    <property type="match status" value="1"/>
</dbReference>
<accession>A0A8I1GF50</accession>
<proteinExistence type="inferred from homology"/>
<organism evidence="5 6">
    <name type="scientific">Rhodomicrobium udaipurense</name>
    <dbReference type="NCBI Taxonomy" id="1202716"/>
    <lineage>
        <taxon>Bacteria</taxon>
        <taxon>Pseudomonadati</taxon>
        <taxon>Pseudomonadota</taxon>
        <taxon>Alphaproteobacteria</taxon>
        <taxon>Hyphomicrobiales</taxon>
        <taxon>Hyphomicrobiaceae</taxon>
        <taxon>Rhodomicrobium</taxon>
    </lineage>
</organism>
<keyword evidence="6" id="KW-1185">Reference proteome</keyword>
<dbReference type="InterPro" id="IPR028082">
    <property type="entry name" value="Peripla_BP_I"/>
</dbReference>
<protein>
    <submittedName>
        <fullName evidence="5">ABC transporter substrate-binding protein</fullName>
    </submittedName>
</protein>
<keyword evidence="2" id="KW-0732">Signal</keyword>
<evidence type="ECO:0000256" key="2">
    <source>
        <dbReference type="ARBA" id="ARBA00022729"/>
    </source>
</evidence>
<dbReference type="CDD" id="cd20014">
    <property type="entry name" value="PBP1_RPA0668_benzoate-like"/>
    <property type="match status" value="1"/>
</dbReference>
<name>A0A8I1GF50_9HYPH</name>
<dbReference type="InterPro" id="IPR006311">
    <property type="entry name" value="TAT_signal"/>
</dbReference>
<comment type="caution">
    <text evidence="5">The sequence shown here is derived from an EMBL/GenBank/DDBJ whole genome shotgun (WGS) entry which is preliminary data.</text>
</comment>
<dbReference type="GO" id="GO:0006865">
    <property type="term" value="P:amino acid transport"/>
    <property type="evidence" value="ECO:0007669"/>
    <property type="project" value="UniProtKB-KW"/>
</dbReference>
<keyword evidence="3" id="KW-0813">Transport</keyword>
<keyword evidence="3" id="KW-0029">Amino-acid transport</keyword>
<dbReference type="InterPro" id="IPR051010">
    <property type="entry name" value="BCAA_transport"/>
</dbReference>
<comment type="similarity">
    <text evidence="1">Belongs to the leucine-binding protein family.</text>
</comment>
<sequence length="394" mass="41784">MINRRRLLILAGAAGASSIAAPFIRPSWAQANTLKIGLLLPSSGTYAPLGVAITRAMELYAKQQGGKLAGRDIVFVKVDDASEPAKATENTTKLISGEKVDVLVGTVHSGVAMAMAKMAREDGLPTLIPNAGVDAMTRGGCAPNIFRTSFGNGQVGDATGQAMLKAGIKRAVTVTWKYAAGEEMVAGFKKAFIAGGGEIVKDITLPFPDVEFQSILAEVGSLKPDAVYSFFAGGGALKFIKDYAGAKLNEKIQLWGPGFLTDGIEKAAGPAGDGVKTTLHYVESLDNPENKKFSQDFMAEYNVAPDVYAVQGWDAMQLLRIGLEAVGGDTKKRPEMFAAMRNASFDSPRGPFKLGTSHNPIQNFYLRELRGGENRLLGLAAERLAGDTTGCKMT</sequence>
<dbReference type="RefSeq" id="WP_037237495.1">
    <property type="nucleotide sequence ID" value="NZ_JAEMUK010000018.1"/>
</dbReference>
<evidence type="ECO:0000259" key="4">
    <source>
        <dbReference type="Pfam" id="PF13458"/>
    </source>
</evidence>
<dbReference type="PANTHER" id="PTHR30483">
    <property type="entry name" value="LEUCINE-SPECIFIC-BINDING PROTEIN"/>
    <property type="match status" value="1"/>
</dbReference>
<dbReference type="AlphaFoldDB" id="A0A8I1GF50"/>